<name>A0A9E2KX56_9BACT</name>
<sequence length="776" mass="90440">MNNNKQNNSNIELILDKVNGEYVLVNKKDVESAIEFKNKFNEELLSRVESQLEGKNDENSMAEFESKELKIGEQEDNVSKFARVLEISRDSLMGNTWINPVEFLAIIDENSNDKLSSYISKIEEKTNKLYEDLVDIVVKKYRITEENKVDEISEMYDAHDSDLDKYLDLVDDVIYNIEVDWNDFLLIDNKLNLFDSYTVEKKINDEHEKMFQEVVDNSEVTEETQLSNEEVSPVSISLDAFKSTSNFNLQEIIDSNQENDVNTKKIHEELESKNNDELNEYINTIVSQINFVQTNIDEKLSLYRTLATEKFANDSEESVIQTLDRLSVNSHTAEEIMNKIMNSNDSDEIKNLLLERNDINESNVKSMKIISKHVDLDETLSSLNDEIISLKIALDNLTIKLSVAYNIAHKNYSIYSKSVDKENSKLLKEAQKKFAKEQKLRLKLLRQQEKLMNQESSNLEDEKIMEEIISHYQNKNDVVYNLHNESDAFADIYQMKTFRNKLSNRINYLLKLGKESDLVSDEENIFNNYFIFMNSELGIISELSELAGLLELKRTKLLTEICENEILNYKTSNINDKILFTVRANFSFLKILSAEVMVLKTILLHREYLALVKEKAKQQCNELASYIEWEHRLYWWSITTTDAINSAFNNDLYSHDNGIQYLYDKLNSESDYEDECCDELDDCCCSSSDTLPMPKVMVMKFERVIEKEKIVQKNVVKNIIKKQPEVKKVDELVDETKKNKKLRKLHNQGMSKAGLRIEEIINETKSEVKEYNKEKK</sequence>
<accession>A0A9E2KX56</accession>
<comment type="caution">
    <text evidence="2">The sequence shown here is derived from an EMBL/GenBank/DDBJ whole genome shotgun (WGS) entry which is preliminary data.</text>
</comment>
<keyword evidence="1" id="KW-0175">Coiled coil</keyword>
<evidence type="ECO:0000313" key="2">
    <source>
        <dbReference type="EMBL" id="MBU3830712.1"/>
    </source>
</evidence>
<protein>
    <submittedName>
        <fullName evidence="2">Uncharacterized protein</fullName>
    </submittedName>
</protein>
<proteinExistence type="predicted"/>
<gene>
    <name evidence="2" type="ORF">H9897_00915</name>
</gene>
<dbReference type="AlphaFoldDB" id="A0A9E2KX56"/>
<dbReference type="EMBL" id="JAHLFM010000016">
    <property type="protein sequence ID" value="MBU3830712.1"/>
    <property type="molecule type" value="Genomic_DNA"/>
</dbReference>
<feature type="coiled-coil region" evidence="1">
    <location>
        <begin position="427"/>
        <end position="462"/>
    </location>
</feature>
<dbReference type="Proteomes" id="UP000824247">
    <property type="component" value="Unassembled WGS sequence"/>
</dbReference>
<evidence type="ECO:0000313" key="3">
    <source>
        <dbReference type="Proteomes" id="UP000824247"/>
    </source>
</evidence>
<reference evidence="2" key="1">
    <citation type="journal article" date="2021" name="PeerJ">
        <title>Extensive microbial diversity within the chicken gut microbiome revealed by metagenomics and culture.</title>
        <authorList>
            <person name="Gilroy R."/>
            <person name="Ravi A."/>
            <person name="Getino M."/>
            <person name="Pursley I."/>
            <person name="Horton D.L."/>
            <person name="Alikhan N.F."/>
            <person name="Baker D."/>
            <person name="Gharbi K."/>
            <person name="Hall N."/>
            <person name="Watson M."/>
            <person name="Adriaenssens E.M."/>
            <person name="Foster-Nyarko E."/>
            <person name="Jarju S."/>
            <person name="Secka A."/>
            <person name="Antonio M."/>
            <person name="Oren A."/>
            <person name="Chaudhuri R.R."/>
            <person name="La Ragione R."/>
            <person name="Hildebrand F."/>
            <person name="Pallen M.J."/>
        </authorList>
    </citation>
    <scope>NUCLEOTIDE SEQUENCE</scope>
    <source>
        <strain evidence="2">A5-1222</strain>
    </source>
</reference>
<reference evidence="2" key="2">
    <citation type="submission" date="2021-04" db="EMBL/GenBank/DDBJ databases">
        <authorList>
            <person name="Gilroy R."/>
        </authorList>
    </citation>
    <scope>NUCLEOTIDE SEQUENCE</scope>
    <source>
        <strain evidence="2">A5-1222</strain>
    </source>
</reference>
<organism evidence="2 3">
    <name type="scientific">Candidatus Ureaplasma intestinipullorum</name>
    <dbReference type="NCBI Taxonomy" id="2838770"/>
    <lineage>
        <taxon>Bacteria</taxon>
        <taxon>Bacillati</taxon>
        <taxon>Mycoplasmatota</taxon>
        <taxon>Mycoplasmoidales</taxon>
        <taxon>Mycoplasmoidaceae</taxon>
        <taxon>Ureaplasma</taxon>
    </lineage>
</organism>
<evidence type="ECO:0000256" key="1">
    <source>
        <dbReference type="SAM" id="Coils"/>
    </source>
</evidence>